<protein>
    <submittedName>
        <fullName evidence="3">Substrate-binding domain-containing protein</fullName>
    </submittedName>
</protein>
<reference evidence="3" key="2">
    <citation type="submission" date="2022-10" db="EMBL/GenBank/DDBJ databases">
        <authorList>
            <person name="Trinh H.N."/>
        </authorList>
    </citation>
    <scope>NUCLEOTIDE SEQUENCE</scope>
    <source>
        <strain evidence="3">RN2-1</strain>
    </source>
</reference>
<name>A0AA41YYH6_9PROT</name>
<evidence type="ECO:0000313" key="3">
    <source>
        <dbReference type="EMBL" id="MCW3477582.1"/>
    </source>
</evidence>
<evidence type="ECO:0000259" key="2">
    <source>
        <dbReference type="Pfam" id="PF12849"/>
    </source>
</evidence>
<feature type="chain" id="PRO_5041414315" evidence="1">
    <location>
        <begin position="20"/>
        <end position="268"/>
    </location>
</feature>
<gene>
    <name evidence="3" type="ORF">OL599_23770</name>
</gene>
<dbReference type="Pfam" id="PF12849">
    <property type="entry name" value="PBP_like_2"/>
    <property type="match status" value="1"/>
</dbReference>
<dbReference type="InterPro" id="IPR052738">
    <property type="entry name" value="ABC-Tungstate_binding"/>
</dbReference>
<feature type="domain" description="PBP" evidence="2">
    <location>
        <begin position="16"/>
        <end position="240"/>
    </location>
</feature>
<dbReference type="EMBL" id="JAPDNT010000041">
    <property type="protein sequence ID" value="MCW3477582.1"/>
    <property type="molecule type" value="Genomic_DNA"/>
</dbReference>
<dbReference type="SUPFAM" id="SSF53850">
    <property type="entry name" value="Periplasmic binding protein-like II"/>
    <property type="match status" value="1"/>
</dbReference>
<dbReference type="Proteomes" id="UP001165679">
    <property type="component" value="Unassembled WGS sequence"/>
</dbReference>
<dbReference type="InterPro" id="IPR024370">
    <property type="entry name" value="PBP_domain"/>
</dbReference>
<dbReference type="PANTHER" id="PTHR37945:SF1">
    <property type="entry name" value="EXTRACELLULAR TUNGSTATE BINDING PROTEIN"/>
    <property type="match status" value="1"/>
</dbReference>
<feature type="signal peptide" evidence="1">
    <location>
        <begin position="1"/>
        <end position="19"/>
    </location>
</feature>
<dbReference type="PANTHER" id="PTHR37945">
    <property type="entry name" value="EXTRACELLULAR TUNGSTATE BINDING PROTEIN"/>
    <property type="match status" value="1"/>
</dbReference>
<reference evidence="3" key="1">
    <citation type="submission" date="2022-09" db="EMBL/GenBank/DDBJ databases">
        <title>Rhodovastum sp. nov. RN2-1 isolated from soil in Seongnam, South Korea.</title>
        <authorList>
            <person name="Le N.T."/>
        </authorList>
    </citation>
    <scope>NUCLEOTIDE SEQUENCE</scope>
    <source>
        <strain evidence="3">RN2-1</strain>
    </source>
</reference>
<evidence type="ECO:0000313" key="4">
    <source>
        <dbReference type="Proteomes" id="UP001165679"/>
    </source>
</evidence>
<sequence>MRAILAALAMLCWVGAAQAESIVLASTTSVENSGLLARILPVFTAQTGIDVKVVAQGTGQALATAARGDADLVLVHDPEAEAGFIAAGHGILRREIAWNDFLLVGPKSDPAGIGGSKDAVAALKAVAAARAPFVSRGDNSGTDALEKRLWKLAGIDPAGQDWYRDIGGGMGAALNVAAGLDAVTLTDRGTWLAFANRRNLVELVRGDARLLNRYDVIQINPEKHPSVKVEPARRLAEWLAGPVGQAAIGAYVVAGEQLFHPDADAPHP</sequence>
<dbReference type="Gene3D" id="3.40.190.10">
    <property type="entry name" value="Periplasmic binding protein-like II"/>
    <property type="match status" value="2"/>
</dbReference>
<accession>A0AA41YYH6</accession>
<evidence type="ECO:0000256" key="1">
    <source>
        <dbReference type="SAM" id="SignalP"/>
    </source>
</evidence>
<keyword evidence="1" id="KW-0732">Signal</keyword>
<organism evidence="3 4">
    <name type="scientific">Limobrevibacterium gyesilva</name>
    <dbReference type="NCBI Taxonomy" id="2991712"/>
    <lineage>
        <taxon>Bacteria</taxon>
        <taxon>Pseudomonadati</taxon>
        <taxon>Pseudomonadota</taxon>
        <taxon>Alphaproteobacteria</taxon>
        <taxon>Acetobacterales</taxon>
        <taxon>Acetobacteraceae</taxon>
        <taxon>Limobrevibacterium</taxon>
    </lineage>
</organism>
<comment type="caution">
    <text evidence="3">The sequence shown here is derived from an EMBL/GenBank/DDBJ whole genome shotgun (WGS) entry which is preliminary data.</text>
</comment>
<dbReference type="AlphaFoldDB" id="A0AA41YYH6"/>
<keyword evidence="4" id="KW-1185">Reference proteome</keyword>
<dbReference type="RefSeq" id="WP_264716533.1">
    <property type="nucleotide sequence ID" value="NZ_JAPDNT010000041.1"/>
</dbReference>
<proteinExistence type="predicted"/>